<feature type="compositionally biased region" description="Polar residues" evidence="1">
    <location>
        <begin position="42"/>
        <end position="53"/>
    </location>
</feature>
<sequence>MSWRPSKFGILDETLRMIDITTRMSISDESSDLDDFDDDTEQPSSNTASTPITSPFVDMQKVDHNDDR</sequence>
<evidence type="ECO:0000313" key="2">
    <source>
        <dbReference type="EMBL" id="CAF1300324.1"/>
    </source>
</evidence>
<dbReference type="Proteomes" id="UP000682733">
    <property type="component" value="Unassembled WGS sequence"/>
</dbReference>
<gene>
    <name evidence="2" type="ORF">OVA965_LOCUS28499</name>
    <name evidence="3" type="ORF">TMI583_LOCUS29255</name>
</gene>
<accession>A0A8S2QLT4</accession>
<dbReference type="EMBL" id="CAJNOK010019487">
    <property type="protein sequence ID" value="CAF1300324.1"/>
    <property type="molecule type" value="Genomic_DNA"/>
</dbReference>
<dbReference type="EMBL" id="CAJOBA010041066">
    <property type="protein sequence ID" value="CAF4106421.1"/>
    <property type="molecule type" value="Genomic_DNA"/>
</dbReference>
<protein>
    <submittedName>
        <fullName evidence="3">Uncharacterized protein</fullName>
    </submittedName>
</protein>
<dbReference type="AlphaFoldDB" id="A0A8S2QLT4"/>
<feature type="compositionally biased region" description="Acidic residues" evidence="1">
    <location>
        <begin position="29"/>
        <end position="41"/>
    </location>
</feature>
<reference evidence="3" key="1">
    <citation type="submission" date="2021-02" db="EMBL/GenBank/DDBJ databases">
        <authorList>
            <person name="Nowell W R."/>
        </authorList>
    </citation>
    <scope>NUCLEOTIDE SEQUENCE</scope>
</reference>
<name>A0A8S2QLT4_9BILA</name>
<proteinExistence type="predicted"/>
<organism evidence="3 4">
    <name type="scientific">Didymodactylos carnosus</name>
    <dbReference type="NCBI Taxonomy" id="1234261"/>
    <lineage>
        <taxon>Eukaryota</taxon>
        <taxon>Metazoa</taxon>
        <taxon>Spiralia</taxon>
        <taxon>Gnathifera</taxon>
        <taxon>Rotifera</taxon>
        <taxon>Eurotatoria</taxon>
        <taxon>Bdelloidea</taxon>
        <taxon>Philodinida</taxon>
        <taxon>Philodinidae</taxon>
        <taxon>Didymodactylos</taxon>
    </lineage>
</organism>
<evidence type="ECO:0000313" key="4">
    <source>
        <dbReference type="Proteomes" id="UP000682733"/>
    </source>
</evidence>
<comment type="caution">
    <text evidence="3">The sequence shown here is derived from an EMBL/GenBank/DDBJ whole genome shotgun (WGS) entry which is preliminary data.</text>
</comment>
<evidence type="ECO:0000313" key="3">
    <source>
        <dbReference type="EMBL" id="CAF4106421.1"/>
    </source>
</evidence>
<evidence type="ECO:0000256" key="1">
    <source>
        <dbReference type="SAM" id="MobiDB-lite"/>
    </source>
</evidence>
<dbReference type="Proteomes" id="UP000677228">
    <property type="component" value="Unassembled WGS sequence"/>
</dbReference>
<feature type="region of interest" description="Disordered" evidence="1">
    <location>
        <begin position="26"/>
        <end position="68"/>
    </location>
</feature>